<keyword evidence="5" id="KW-1133">Transmembrane helix</keyword>
<dbReference type="Proteomes" id="UP000016922">
    <property type="component" value="Unassembled WGS sequence"/>
</dbReference>
<evidence type="ECO:0000256" key="2">
    <source>
        <dbReference type="ARBA" id="ARBA00022448"/>
    </source>
</evidence>
<dbReference type="PANTHER" id="PTHR15858:SF0">
    <property type="entry name" value="IMMEDIATE EARLY RESPONSE 3-INTERACTING PROTEIN 1"/>
    <property type="match status" value="1"/>
</dbReference>
<evidence type="ECO:0000256" key="5">
    <source>
        <dbReference type="ARBA" id="ARBA00022989"/>
    </source>
</evidence>
<dbReference type="HOGENOM" id="CLU_2831406_0_0_1"/>
<keyword evidence="3" id="KW-0812">Transmembrane</keyword>
<dbReference type="EMBL" id="KE145367">
    <property type="protein sequence ID" value="EPE29668.1"/>
    <property type="molecule type" value="Genomic_DNA"/>
</dbReference>
<proteinExistence type="inferred from homology"/>
<dbReference type="KEGG" id="glz:GLAREA_00828"/>
<keyword evidence="6" id="KW-0472">Membrane</keyword>
<evidence type="ECO:0000256" key="7">
    <source>
        <dbReference type="ARBA" id="ARBA00024203"/>
    </source>
</evidence>
<keyword evidence="2" id="KW-0813">Transport</keyword>
<dbReference type="STRING" id="1116229.S3DTB6"/>
<keyword evidence="9" id="KW-1185">Reference proteome</keyword>
<keyword evidence="4" id="KW-0653">Protein transport</keyword>
<organism evidence="8 9">
    <name type="scientific">Glarea lozoyensis (strain ATCC 20868 / MF5171)</name>
    <dbReference type="NCBI Taxonomy" id="1116229"/>
    <lineage>
        <taxon>Eukaryota</taxon>
        <taxon>Fungi</taxon>
        <taxon>Dikarya</taxon>
        <taxon>Ascomycota</taxon>
        <taxon>Pezizomycotina</taxon>
        <taxon>Leotiomycetes</taxon>
        <taxon>Helotiales</taxon>
        <taxon>Helotiaceae</taxon>
        <taxon>Glarea</taxon>
    </lineage>
</organism>
<dbReference type="GO" id="GO:0000139">
    <property type="term" value="C:Golgi membrane"/>
    <property type="evidence" value="ECO:0007669"/>
    <property type="project" value="TreeGrafter"/>
</dbReference>
<evidence type="ECO:0000313" key="9">
    <source>
        <dbReference type="Proteomes" id="UP000016922"/>
    </source>
</evidence>
<dbReference type="Pfam" id="PF08571">
    <property type="entry name" value="Yos1"/>
    <property type="match status" value="1"/>
</dbReference>
<reference evidence="8 9" key="1">
    <citation type="journal article" date="2013" name="BMC Genomics">
        <title>Genomics-driven discovery of the pneumocandin biosynthetic gene cluster in the fungus Glarea lozoyensis.</title>
        <authorList>
            <person name="Chen L."/>
            <person name="Yue Q."/>
            <person name="Zhang X."/>
            <person name="Xiang M."/>
            <person name="Wang C."/>
            <person name="Li S."/>
            <person name="Che Y."/>
            <person name="Ortiz-Lopez F.J."/>
            <person name="Bills G.F."/>
            <person name="Liu X."/>
            <person name="An Z."/>
        </authorList>
    </citation>
    <scope>NUCLEOTIDE SEQUENCE [LARGE SCALE GENOMIC DNA]</scope>
    <source>
        <strain evidence="9">ATCC 20868 / MF5171</strain>
    </source>
</reference>
<accession>S3DTB6</accession>
<evidence type="ECO:0000256" key="1">
    <source>
        <dbReference type="ARBA" id="ARBA00004370"/>
    </source>
</evidence>
<protein>
    <submittedName>
        <fullName evidence="8">Uncharacterized protein</fullName>
    </submittedName>
</protein>
<sequence length="66" mass="7001">MAILSEDRFLARVGLSTSVSEPAFGGQGGSDASIKGKFINLVTSVRTLLRSKNSTIDSGQHNNYTV</sequence>
<dbReference type="GO" id="GO:0015031">
    <property type="term" value="P:protein transport"/>
    <property type="evidence" value="ECO:0007669"/>
    <property type="project" value="UniProtKB-KW"/>
</dbReference>
<dbReference type="GO" id="GO:0030134">
    <property type="term" value="C:COPII-coated ER to Golgi transport vesicle"/>
    <property type="evidence" value="ECO:0007669"/>
    <property type="project" value="TreeGrafter"/>
</dbReference>
<evidence type="ECO:0000256" key="3">
    <source>
        <dbReference type="ARBA" id="ARBA00022692"/>
    </source>
</evidence>
<dbReference type="PANTHER" id="PTHR15858">
    <property type="entry name" value="IMMEDIATE EARLY RESPONSE 3-INTERACTING PROTEIN 1"/>
    <property type="match status" value="1"/>
</dbReference>
<evidence type="ECO:0000313" key="8">
    <source>
        <dbReference type="EMBL" id="EPE29668.1"/>
    </source>
</evidence>
<comment type="subcellular location">
    <subcellularLocation>
        <location evidence="1">Membrane</location>
    </subcellularLocation>
</comment>
<name>S3DTB6_GLAL2</name>
<dbReference type="InterPro" id="IPR013880">
    <property type="entry name" value="Yos1"/>
</dbReference>
<evidence type="ECO:0000256" key="6">
    <source>
        <dbReference type="ARBA" id="ARBA00023136"/>
    </source>
</evidence>
<comment type="similarity">
    <text evidence="7">Belongs to the YOS1 family.</text>
</comment>
<dbReference type="GO" id="GO:0006888">
    <property type="term" value="P:endoplasmic reticulum to Golgi vesicle-mediated transport"/>
    <property type="evidence" value="ECO:0007669"/>
    <property type="project" value="TreeGrafter"/>
</dbReference>
<dbReference type="RefSeq" id="XP_008083777.1">
    <property type="nucleotide sequence ID" value="XM_008085586.1"/>
</dbReference>
<dbReference type="AlphaFoldDB" id="S3DTB6"/>
<evidence type="ECO:0000256" key="4">
    <source>
        <dbReference type="ARBA" id="ARBA00022927"/>
    </source>
</evidence>
<gene>
    <name evidence="8" type="ORF">GLAREA_00828</name>
</gene>
<dbReference type="GO" id="GO:0005789">
    <property type="term" value="C:endoplasmic reticulum membrane"/>
    <property type="evidence" value="ECO:0007669"/>
    <property type="project" value="TreeGrafter"/>
</dbReference>
<dbReference type="OrthoDB" id="15356at2759"/>
<dbReference type="GeneID" id="19459886"/>